<dbReference type="SUPFAM" id="SSF52833">
    <property type="entry name" value="Thioredoxin-like"/>
    <property type="match status" value="1"/>
</dbReference>
<dbReference type="PROSITE" id="PS51352">
    <property type="entry name" value="THIOREDOXIN_2"/>
    <property type="match status" value="1"/>
</dbReference>
<dbReference type="OrthoDB" id="9815205at2"/>
<dbReference type="InterPro" id="IPR013740">
    <property type="entry name" value="Redoxin"/>
</dbReference>
<comment type="caution">
    <text evidence="2">The sequence shown here is derived from an EMBL/GenBank/DDBJ whole genome shotgun (WGS) entry which is preliminary data.</text>
</comment>
<gene>
    <name evidence="2" type="ORF">GJ691_09745</name>
</gene>
<feature type="domain" description="Thioredoxin" evidence="1">
    <location>
        <begin position="48"/>
        <end position="185"/>
    </location>
</feature>
<protein>
    <submittedName>
        <fullName evidence="2">Redoxin family protein</fullName>
    </submittedName>
</protein>
<evidence type="ECO:0000313" key="3">
    <source>
        <dbReference type="Proteomes" id="UP000443153"/>
    </source>
</evidence>
<dbReference type="Proteomes" id="UP000443153">
    <property type="component" value="Unassembled WGS sequence"/>
</dbReference>
<dbReference type="GO" id="GO:0016491">
    <property type="term" value="F:oxidoreductase activity"/>
    <property type="evidence" value="ECO:0007669"/>
    <property type="project" value="InterPro"/>
</dbReference>
<dbReference type="RefSeq" id="WP_154366337.1">
    <property type="nucleotide sequence ID" value="NZ_WKJH01000006.1"/>
</dbReference>
<evidence type="ECO:0000259" key="1">
    <source>
        <dbReference type="PROSITE" id="PS51352"/>
    </source>
</evidence>
<accession>A0A6I2MKY4</accession>
<keyword evidence="3" id="KW-1185">Reference proteome</keyword>
<organism evidence="2 3">
    <name type="scientific">Maribacter luteus</name>
    <dbReference type="NCBI Taxonomy" id="2594478"/>
    <lineage>
        <taxon>Bacteria</taxon>
        <taxon>Pseudomonadati</taxon>
        <taxon>Bacteroidota</taxon>
        <taxon>Flavobacteriia</taxon>
        <taxon>Flavobacteriales</taxon>
        <taxon>Flavobacteriaceae</taxon>
        <taxon>Maribacter</taxon>
    </lineage>
</organism>
<dbReference type="AlphaFoldDB" id="A0A6I2MKY4"/>
<dbReference type="Gene3D" id="3.40.30.10">
    <property type="entry name" value="Glutaredoxin"/>
    <property type="match status" value="1"/>
</dbReference>
<sequence length="186" mass="20946">MKFKKIKWLNIIIILGIVVLLFTPIGRYARGFAGRLLSSGSAVMKRELNLGVDDYNWELTGLDGQSFNLEEAKGKVVFINFWATWCPPCIAEMPSLQKLNDRYGNKVFFLFIAQDDRDKVSEFIKKRGYDLPVYYSNSDAPSLLSSKTLPTTYVLDKNGKIIVAQSGAADWDSEEVHKVLDGLLGQ</sequence>
<name>A0A6I2MKY4_9FLAO</name>
<dbReference type="Pfam" id="PF08534">
    <property type="entry name" value="Redoxin"/>
    <property type="match status" value="1"/>
</dbReference>
<dbReference type="PANTHER" id="PTHR42852">
    <property type="entry name" value="THIOL:DISULFIDE INTERCHANGE PROTEIN DSBE"/>
    <property type="match status" value="1"/>
</dbReference>
<proteinExistence type="predicted"/>
<dbReference type="InterPro" id="IPR050553">
    <property type="entry name" value="Thioredoxin_ResA/DsbE_sf"/>
</dbReference>
<reference evidence="2 3" key="1">
    <citation type="submission" date="2019-11" db="EMBL/GenBank/DDBJ databases">
        <title>Maribacter lutea sp. nov., a marine bacterium isolated from intertidal sand.</title>
        <authorList>
            <person name="Liu A."/>
        </authorList>
    </citation>
    <scope>NUCLEOTIDE SEQUENCE [LARGE SCALE GENOMIC DNA]</scope>
    <source>
        <strain evidence="2 3">RZ05</strain>
    </source>
</reference>
<dbReference type="InterPro" id="IPR036249">
    <property type="entry name" value="Thioredoxin-like_sf"/>
</dbReference>
<dbReference type="InterPro" id="IPR013766">
    <property type="entry name" value="Thioredoxin_domain"/>
</dbReference>
<dbReference type="EMBL" id="WKJH01000006">
    <property type="protein sequence ID" value="MRX64453.1"/>
    <property type="molecule type" value="Genomic_DNA"/>
</dbReference>
<dbReference type="PANTHER" id="PTHR42852:SF17">
    <property type="entry name" value="THIOREDOXIN-LIKE PROTEIN HI_1115"/>
    <property type="match status" value="1"/>
</dbReference>
<dbReference type="CDD" id="cd02966">
    <property type="entry name" value="TlpA_like_family"/>
    <property type="match status" value="1"/>
</dbReference>
<evidence type="ECO:0000313" key="2">
    <source>
        <dbReference type="EMBL" id="MRX64453.1"/>
    </source>
</evidence>